<dbReference type="EMBL" id="CP003495">
    <property type="protein sequence ID" value="AFY28842.1"/>
    <property type="molecule type" value="Genomic_DNA"/>
</dbReference>
<feature type="transmembrane region" description="Helical" evidence="6">
    <location>
        <begin position="164"/>
        <end position="185"/>
    </location>
</feature>
<feature type="transmembrane region" description="Helical" evidence="6">
    <location>
        <begin position="42"/>
        <end position="61"/>
    </location>
</feature>
<organism evidence="7 8">
    <name type="scientific">Cyanobium gracile (strain ATCC 27147 / PCC 6307)</name>
    <dbReference type="NCBI Taxonomy" id="292564"/>
    <lineage>
        <taxon>Bacteria</taxon>
        <taxon>Bacillati</taxon>
        <taxon>Cyanobacteriota</taxon>
        <taxon>Cyanophyceae</taxon>
        <taxon>Synechococcales</taxon>
        <taxon>Prochlorococcaceae</taxon>
        <taxon>Cyanobium</taxon>
    </lineage>
</organism>
<feature type="transmembrane region" description="Helical" evidence="6">
    <location>
        <begin position="126"/>
        <end position="152"/>
    </location>
</feature>
<keyword evidence="5 6" id="KW-0472">Membrane</keyword>
<dbReference type="InterPro" id="IPR051598">
    <property type="entry name" value="TSUP/Inactive_protease-like"/>
</dbReference>
<reference evidence="8" key="1">
    <citation type="journal article" date="2013" name="Proc. Natl. Acad. Sci. U.S.A.">
        <title>Improving the coverage of the cyanobacterial phylum using diversity-driven genome sequencing.</title>
        <authorList>
            <person name="Shih P.M."/>
            <person name="Wu D."/>
            <person name="Latifi A."/>
            <person name="Axen S.D."/>
            <person name="Fewer D.P."/>
            <person name="Talla E."/>
            <person name="Calteau A."/>
            <person name="Cai F."/>
            <person name="Tandeau de Marsac N."/>
            <person name="Rippka R."/>
            <person name="Herdman M."/>
            <person name="Sivonen K."/>
            <person name="Coursin T."/>
            <person name="Laurent T."/>
            <person name="Goodwin L."/>
            <person name="Nolan M."/>
            <person name="Davenport K.W."/>
            <person name="Han C.S."/>
            <person name="Rubin E.M."/>
            <person name="Eisen J.A."/>
            <person name="Woyke T."/>
            <person name="Gugger M."/>
            <person name="Kerfeld C.A."/>
        </authorList>
    </citation>
    <scope>NUCLEOTIDE SEQUENCE [LARGE SCALE GENOMIC DNA]</scope>
    <source>
        <strain evidence="8">ATCC 27147 / PCC 6307</strain>
    </source>
</reference>
<evidence type="ECO:0000256" key="2">
    <source>
        <dbReference type="ARBA" id="ARBA00009142"/>
    </source>
</evidence>
<evidence type="ECO:0000313" key="7">
    <source>
        <dbReference type="EMBL" id="AFY28842.1"/>
    </source>
</evidence>
<dbReference type="HOGENOM" id="CLU_045498_4_0_3"/>
<sequence>MPLLIALAAVAFLYASVGHAGASGYIAVLALAGVPAPEIRAIALVLNVLVASVGTLQFIAAGHFRRDVFVPLALASVPAALVGGAIALPAVLLRQLIGAVLLFSAWRLVGQLPADLEAMRVPRRRVVALTGATLGLLAGLTGTGGGIFLTPWMILRSWLLPKQAAAVSVAFILVNSIAGLAGLLLRQGPAALPDPGALAPLAGVVLVGGTLGAYGGSRRFPSPWIRRLLAVVLVIAAWKLLAG</sequence>
<proteinExistence type="inferred from homology"/>
<name>K9P639_CYAGP</name>
<dbReference type="RefSeq" id="WP_015109292.1">
    <property type="nucleotide sequence ID" value="NC_019675.1"/>
</dbReference>
<accession>K9P639</accession>
<dbReference type="PANTHER" id="PTHR43701:SF5">
    <property type="entry name" value="MEMBRANE TRANSPORTER PROTEIN-RELATED"/>
    <property type="match status" value="1"/>
</dbReference>
<dbReference type="PATRIC" id="fig|292564.3.peg.1606"/>
<keyword evidence="6" id="KW-1003">Cell membrane</keyword>
<comment type="subcellular location">
    <subcellularLocation>
        <location evidence="6">Cell membrane</location>
        <topology evidence="6">Multi-pass membrane protein</topology>
    </subcellularLocation>
    <subcellularLocation>
        <location evidence="1">Membrane</location>
        <topology evidence="1">Multi-pass membrane protein</topology>
    </subcellularLocation>
</comment>
<feature type="transmembrane region" description="Helical" evidence="6">
    <location>
        <begin position="197"/>
        <end position="217"/>
    </location>
</feature>
<dbReference type="OrthoDB" id="560496at2"/>
<dbReference type="PANTHER" id="PTHR43701">
    <property type="entry name" value="MEMBRANE TRANSPORTER PROTEIN MJ0441-RELATED"/>
    <property type="match status" value="1"/>
</dbReference>
<dbReference type="KEGG" id="cgc:Cyagr_1693"/>
<evidence type="ECO:0000256" key="1">
    <source>
        <dbReference type="ARBA" id="ARBA00004141"/>
    </source>
</evidence>
<keyword evidence="4 6" id="KW-1133">Transmembrane helix</keyword>
<feature type="transmembrane region" description="Helical" evidence="6">
    <location>
        <begin position="68"/>
        <end position="90"/>
    </location>
</feature>
<evidence type="ECO:0000256" key="4">
    <source>
        <dbReference type="ARBA" id="ARBA00022989"/>
    </source>
</evidence>
<keyword evidence="3 6" id="KW-0812">Transmembrane</keyword>
<dbReference type="STRING" id="292564.Cyagr_1693"/>
<evidence type="ECO:0000256" key="5">
    <source>
        <dbReference type="ARBA" id="ARBA00023136"/>
    </source>
</evidence>
<evidence type="ECO:0000313" key="8">
    <source>
        <dbReference type="Proteomes" id="UP000010388"/>
    </source>
</evidence>
<gene>
    <name evidence="7" type="ordered locus">Cyagr_1693</name>
</gene>
<protein>
    <recommendedName>
        <fullName evidence="6">Probable membrane transporter protein</fullName>
    </recommendedName>
</protein>
<dbReference type="GO" id="GO:0005886">
    <property type="term" value="C:plasma membrane"/>
    <property type="evidence" value="ECO:0007669"/>
    <property type="project" value="UniProtKB-SubCell"/>
</dbReference>
<dbReference type="Pfam" id="PF01925">
    <property type="entry name" value="TauE"/>
    <property type="match status" value="1"/>
</dbReference>
<dbReference type="InterPro" id="IPR002781">
    <property type="entry name" value="TM_pro_TauE-like"/>
</dbReference>
<dbReference type="AlphaFoldDB" id="K9P639"/>
<dbReference type="Proteomes" id="UP000010388">
    <property type="component" value="Chromosome"/>
</dbReference>
<feature type="transmembrane region" description="Helical" evidence="6">
    <location>
        <begin position="223"/>
        <end position="241"/>
    </location>
</feature>
<dbReference type="eggNOG" id="COG0730">
    <property type="taxonomic scope" value="Bacteria"/>
</dbReference>
<evidence type="ECO:0000256" key="3">
    <source>
        <dbReference type="ARBA" id="ARBA00022692"/>
    </source>
</evidence>
<comment type="similarity">
    <text evidence="2 6">Belongs to the 4-toluene sulfonate uptake permease (TSUP) (TC 2.A.102) family.</text>
</comment>
<evidence type="ECO:0000256" key="6">
    <source>
        <dbReference type="RuleBase" id="RU363041"/>
    </source>
</evidence>